<evidence type="ECO:0000313" key="1">
    <source>
        <dbReference type="Proteomes" id="UP000515153"/>
    </source>
</evidence>
<evidence type="ECO:0000313" key="2">
    <source>
        <dbReference type="RefSeq" id="XP_030984775.1"/>
    </source>
</evidence>
<dbReference type="AlphaFoldDB" id="A0A6P8BC91"/>
<keyword evidence="1" id="KW-1185">Reference proteome</keyword>
<sequence>MLPRYGSLIRPSNHGIPHHLATGAYASAYSPLLNLGSSAPAVATPVLAKKYDIMGMPLLLAGSMNVAANPTVMPAVQVLSAVIVDACAVVEEPNKSLGLLTTQRAKLLGIPFFPATACSLISLSCLSSLRAILLLQPLDQAHRGVGPVDQVGVERNSGVACRCLSPTYSMTPTPPGTGTRGAYSLTTSFARLIRPKQFQIGLDVSDGVVDAAERVGQALGDVRMVDAGRVEFESSFITCPGYRVSQD</sequence>
<reference evidence="2" key="1">
    <citation type="journal article" date="2019" name="Mol. Biol. Evol.">
        <title>Blast fungal genomes show frequent chromosomal changes, gene gains and losses, and effector gene turnover.</title>
        <authorList>
            <person name="Gomez Luciano L.B."/>
            <person name="Jason Tsai I."/>
            <person name="Chuma I."/>
            <person name="Tosa Y."/>
            <person name="Chen Y.H."/>
            <person name="Li J.Y."/>
            <person name="Li M.Y."/>
            <person name="Jade Lu M.Y."/>
            <person name="Nakayashiki H."/>
            <person name="Li W.H."/>
        </authorList>
    </citation>
    <scope>NUCLEOTIDE SEQUENCE</scope>
    <source>
        <strain evidence="2">NI907</strain>
    </source>
</reference>
<gene>
    <name evidence="2" type="ORF">PgNI_05098</name>
</gene>
<dbReference type="RefSeq" id="XP_030984775.1">
    <property type="nucleotide sequence ID" value="XM_031125137.1"/>
</dbReference>
<reference evidence="2" key="3">
    <citation type="submission" date="2025-08" db="UniProtKB">
        <authorList>
            <consortium name="RefSeq"/>
        </authorList>
    </citation>
    <scope>IDENTIFICATION</scope>
    <source>
        <strain evidence="2">NI907</strain>
    </source>
</reference>
<reference evidence="2" key="2">
    <citation type="submission" date="2019-10" db="EMBL/GenBank/DDBJ databases">
        <authorList>
            <consortium name="NCBI Genome Project"/>
        </authorList>
    </citation>
    <scope>NUCLEOTIDE SEQUENCE</scope>
    <source>
        <strain evidence="2">NI907</strain>
    </source>
</reference>
<proteinExistence type="predicted"/>
<name>A0A6P8BC91_PYRGI</name>
<accession>A0A6P8BC91</accession>
<protein>
    <submittedName>
        <fullName evidence="2">Uncharacterized protein</fullName>
    </submittedName>
</protein>
<dbReference type="KEGG" id="pgri:PgNI_05098"/>
<dbReference type="Proteomes" id="UP000515153">
    <property type="component" value="Unplaced"/>
</dbReference>
<dbReference type="GeneID" id="41960046"/>
<organism evidence="1 2">
    <name type="scientific">Pyricularia grisea</name>
    <name type="common">Crabgrass-specific blast fungus</name>
    <name type="synonym">Magnaporthe grisea</name>
    <dbReference type="NCBI Taxonomy" id="148305"/>
    <lineage>
        <taxon>Eukaryota</taxon>
        <taxon>Fungi</taxon>
        <taxon>Dikarya</taxon>
        <taxon>Ascomycota</taxon>
        <taxon>Pezizomycotina</taxon>
        <taxon>Sordariomycetes</taxon>
        <taxon>Sordariomycetidae</taxon>
        <taxon>Magnaporthales</taxon>
        <taxon>Pyriculariaceae</taxon>
        <taxon>Pyricularia</taxon>
    </lineage>
</organism>